<evidence type="ECO:0000259" key="2">
    <source>
        <dbReference type="Pfam" id="PF00248"/>
    </source>
</evidence>
<dbReference type="RefSeq" id="WP_066603084.1">
    <property type="nucleotide sequence ID" value="NZ_FORY01000001.1"/>
</dbReference>
<dbReference type="GO" id="GO:0016491">
    <property type="term" value="F:oxidoreductase activity"/>
    <property type="evidence" value="ECO:0007669"/>
    <property type="project" value="UniProtKB-KW"/>
</dbReference>
<keyword evidence="1" id="KW-0560">Oxidoreductase</keyword>
<proteinExistence type="predicted"/>
<dbReference type="SUPFAM" id="SSF51430">
    <property type="entry name" value="NAD(P)-linked oxidoreductase"/>
    <property type="match status" value="1"/>
</dbReference>
<dbReference type="Proteomes" id="UP000183299">
    <property type="component" value="Unassembled WGS sequence"/>
</dbReference>
<dbReference type="CDD" id="cd19094">
    <property type="entry name" value="AKR_Tas-like"/>
    <property type="match status" value="1"/>
</dbReference>
<sequence length="346" mass="38821">MKMRKIGRSDLLVSEICLGSMTWGTQNTEAEGHAQIDRAKEVGINFIDTAEMYPVNPVRKETAGDTEEIIGQYFAARGGREEWVIASKIAGVGNINEEGILASNLEARLDASLKRLQTDYIDLYQFHWPNRGSYAFRQNWKFDPSKQPSKAEIEDNMRSVLEVMGALQKKGKVREFGTSNESTWGMAQWLRLAEEMNAPRMQSIQNEYSLMFRMYDTDLAELAVHEDITLLAYSPLAAGILSGKYEGGTVVPKGSRMDINGNLGGRVAERTWPAERAYVALAKKHGLDPTTMAVAWTLTRPFDTMPIIGATSVEQLEKSLDARDVTLSEELLKDIEKLHKLHPMPY</sequence>
<evidence type="ECO:0000313" key="3">
    <source>
        <dbReference type="EMBL" id="SFI99958.1"/>
    </source>
</evidence>
<dbReference type="InterPro" id="IPR050523">
    <property type="entry name" value="AKR_Detox_Biosynth"/>
</dbReference>
<dbReference type="PANTHER" id="PTHR43364:SF4">
    <property type="entry name" value="NAD(P)-LINKED OXIDOREDUCTASE SUPERFAMILY PROTEIN"/>
    <property type="match status" value="1"/>
</dbReference>
<organism evidence="3 4">
    <name type="scientific">Celeribacter halophilus</name>
    <dbReference type="NCBI Taxonomy" id="576117"/>
    <lineage>
        <taxon>Bacteria</taxon>
        <taxon>Pseudomonadati</taxon>
        <taxon>Pseudomonadota</taxon>
        <taxon>Alphaproteobacteria</taxon>
        <taxon>Rhodobacterales</taxon>
        <taxon>Roseobacteraceae</taxon>
        <taxon>Celeribacter</taxon>
    </lineage>
</organism>
<reference evidence="3 4" key="1">
    <citation type="submission" date="2016-10" db="EMBL/GenBank/DDBJ databases">
        <authorList>
            <person name="de Groot N.N."/>
        </authorList>
    </citation>
    <scope>NUCLEOTIDE SEQUENCE [LARGE SCALE GENOMIC DNA]</scope>
    <source>
        <strain evidence="3 4">CGMCC 1.8891</strain>
    </source>
</reference>
<dbReference type="AlphaFoldDB" id="A0A1I3MSH1"/>
<dbReference type="InterPro" id="IPR036812">
    <property type="entry name" value="NAD(P)_OxRdtase_dom_sf"/>
</dbReference>
<dbReference type="Gene3D" id="3.20.20.100">
    <property type="entry name" value="NADP-dependent oxidoreductase domain"/>
    <property type="match status" value="1"/>
</dbReference>
<dbReference type="EMBL" id="FORY01000001">
    <property type="protein sequence ID" value="SFI99958.1"/>
    <property type="molecule type" value="Genomic_DNA"/>
</dbReference>
<keyword evidence="4" id="KW-1185">Reference proteome</keyword>
<dbReference type="GeneID" id="98663607"/>
<dbReference type="InterPro" id="IPR023210">
    <property type="entry name" value="NADP_OxRdtase_dom"/>
</dbReference>
<feature type="domain" description="NADP-dependent oxidoreductase" evidence="2">
    <location>
        <begin position="15"/>
        <end position="338"/>
    </location>
</feature>
<dbReference type="STRING" id="576117.SAMN04488138_101133"/>
<protein>
    <submittedName>
        <fullName evidence="3">Predicted oxidoreductase</fullName>
    </submittedName>
</protein>
<dbReference type="Pfam" id="PF00248">
    <property type="entry name" value="Aldo_ket_red"/>
    <property type="match status" value="1"/>
</dbReference>
<dbReference type="PANTHER" id="PTHR43364">
    <property type="entry name" value="NADH-SPECIFIC METHYLGLYOXAL REDUCTASE-RELATED"/>
    <property type="match status" value="1"/>
</dbReference>
<dbReference type="OrthoDB" id="9803483at2"/>
<name>A0A1I3MSH1_9RHOB</name>
<accession>A0A1I3MSH1</accession>
<evidence type="ECO:0000256" key="1">
    <source>
        <dbReference type="ARBA" id="ARBA00023002"/>
    </source>
</evidence>
<gene>
    <name evidence="3" type="ORF">SAMN04488138_101133</name>
</gene>
<evidence type="ECO:0000313" key="4">
    <source>
        <dbReference type="Proteomes" id="UP000183299"/>
    </source>
</evidence>